<accession>A0A1B6DYQ3</accession>
<dbReference type="PANTHER" id="PTHR19321:SF41">
    <property type="entry name" value="FASCETTO-RELATED"/>
    <property type="match status" value="1"/>
</dbReference>
<dbReference type="Gene3D" id="1.20.58.1520">
    <property type="match status" value="1"/>
</dbReference>
<dbReference type="InterPro" id="IPR007145">
    <property type="entry name" value="MAP65_Ase1_PRC1"/>
</dbReference>
<feature type="coiled-coil region" evidence="1">
    <location>
        <begin position="226"/>
        <end position="253"/>
    </location>
</feature>
<feature type="coiled-coil region" evidence="1">
    <location>
        <begin position="164"/>
        <end position="198"/>
    </location>
</feature>
<evidence type="ECO:0000256" key="1">
    <source>
        <dbReference type="SAM" id="Coils"/>
    </source>
</evidence>
<dbReference type="GO" id="GO:0005737">
    <property type="term" value="C:cytoplasm"/>
    <property type="evidence" value="ECO:0007669"/>
    <property type="project" value="TreeGrafter"/>
</dbReference>
<evidence type="ECO:0008006" key="4">
    <source>
        <dbReference type="Google" id="ProtNLM"/>
    </source>
</evidence>
<name>A0A1B6DYQ3_9HEMI</name>
<organism evidence="3">
    <name type="scientific">Clastoptera arizonana</name>
    <name type="common">Arizona spittle bug</name>
    <dbReference type="NCBI Taxonomy" id="38151"/>
    <lineage>
        <taxon>Eukaryota</taxon>
        <taxon>Metazoa</taxon>
        <taxon>Ecdysozoa</taxon>
        <taxon>Arthropoda</taxon>
        <taxon>Hexapoda</taxon>
        <taxon>Insecta</taxon>
        <taxon>Pterygota</taxon>
        <taxon>Neoptera</taxon>
        <taxon>Paraneoptera</taxon>
        <taxon>Hemiptera</taxon>
        <taxon>Auchenorrhyncha</taxon>
        <taxon>Cercopoidea</taxon>
        <taxon>Clastopteridae</taxon>
        <taxon>Clastoptera</taxon>
    </lineage>
</organism>
<dbReference type="Pfam" id="PF03999">
    <property type="entry name" value="MAP65_ASE1"/>
    <property type="match status" value="1"/>
</dbReference>
<dbReference type="AlphaFoldDB" id="A0A1B6DYQ3"/>
<protein>
    <recommendedName>
        <fullName evidence="4">Protein regulator of cytokinesis 1</fullName>
    </recommendedName>
</protein>
<feature type="coiled-coil region" evidence="1">
    <location>
        <begin position="397"/>
        <end position="424"/>
    </location>
</feature>
<feature type="region of interest" description="Disordered" evidence="2">
    <location>
        <begin position="512"/>
        <end position="584"/>
    </location>
</feature>
<gene>
    <name evidence="3" type="ORF">g.7770</name>
</gene>
<dbReference type="PANTHER" id="PTHR19321">
    <property type="entry name" value="PROTEIN REGULATOR OF CYTOKINESIS 1 PRC1-RELATED"/>
    <property type="match status" value="1"/>
</dbReference>
<dbReference type="GO" id="GO:0051256">
    <property type="term" value="P:mitotic spindle midzone assembly"/>
    <property type="evidence" value="ECO:0007669"/>
    <property type="project" value="TreeGrafter"/>
</dbReference>
<proteinExistence type="predicted"/>
<sequence>MANSTMGDERQFEDLQAIFDETLQEILQIWENMYGESQQKKSSRLEFIYKQVTDFCNELVQQELDKKHALISRIEESLETKSKMEKLLQIKKKIGEIDESNQMPLAEVDINLLKLIDDYNSIVNSRLEMLKSFQQKEIRLCFILSKPVEKFILENGSVPSEPELEMFQKRIKDMEKKAENVTDTFEKKKAELAQLMNELGVSAETNIEKSAFTENNEMFPISVKNLDKLEETLKYYQNMKENNKAEAAALRQELKTVWQRIKKDPQELAIILSHCIGISVSDIKKLSSEVNECRQIQKRFLKEVIQEMRNELDVLWEKCYFSQFERDCFSAYKTDVFSDDVLTLHEFEVEKLQQYYNTYNETFKLVKIRKDVWTKLEQLERQAKDPERLFKNRGGQLLQEERERKSLEKELFKIEKKLKIKIQEFEEREGKSFMYFGINIRDIIENEYTEKNNQRQKEKMARKIANLKTIETESKLGAKPTLSAQKRKLGASQTQLARKVQKTANSTMLLSKQAHRHQENLVLRTPNNLRPAVSTPNLSSNSSVASYKTFQENLDPSTPNFASTPANSGSKSENKSKTPKSRIP</sequence>
<feature type="compositionally biased region" description="Polar residues" evidence="2">
    <location>
        <begin position="534"/>
        <end position="571"/>
    </location>
</feature>
<dbReference type="GO" id="GO:0008017">
    <property type="term" value="F:microtubule binding"/>
    <property type="evidence" value="ECO:0007669"/>
    <property type="project" value="InterPro"/>
</dbReference>
<keyword evidence="1" id="KW-0175">Coiled coil</keyword>
<evidence type="ECO:0000256" key="2">
    <source>
        <dbReference type="SAM" id="MobiDB-lite"/>
    </source>
</evidence>
<evidence type="ECO:0000313" key="3">
    <source>
        <dbReference type="EMBL" id="JAS30810.1"/>
    </source>
</evidence>
<reference evidence="3" key="1">
    <citation type="submission" date="2015-12" db="EMBL/GenBank/DDBJ databases">
        <title>De novo transcriptome assembly of four potential Pierce s Disease insect vectors from Arizona vineyards.</title>
        <authorList>
            <person name="Tassone E.E."/>
        </authorList>
    </citation>
    <scope>NUCLEOTIDE SEQUENCE</scope>
</reference>
<dbReference type="GO" id="GO:1990023">
    <property type="term" value="C:mitotic spindle midzone"/>
    <property type="evidence" value="ECO:0007669"/>
    <property type="project" value="TreeGrafter"/>
</dbReference>
<dbReference type="EMBL" id="GEDC01006488">
    <property type="protein sequence ID" value="JAS30810.1"/>
    <property type="molecule type" value="Transcribed_RNA"/>
</dbReference>